<dbReference type="SUPFAM" id="SSF53448">
    <property type="entry name" value="Nucleotide-diphospho-sugar transferases"/>
    <property type="match status" value="1"/>
</dbReference>
<feature type="region of interest" description="Disordered" evidence="1">
    <location>
        <begin position="244"/>
        <end position="266"/>
    </location>
</feature>
<dbReference type="InterPro" id="IPR025877">
    <property type="entry name" value="MobA-like_NTP_Trfase"/>
</dbReference>
<reference evidence="4" key="1">
    <citation type="journal article" date="2019" name="Int. J. Syst. Evol. Microbiol.">
        <title>The Global Catalogue of Microorganisms (GCM) 10K type strain sequencing project: providing services to taxonomists for standard genome sequencing and annotation.</title>
        <authorList>
            <consortium name="The Broad Institute Genomics Platform"/>
            <consortium name="The Broad Institute Genome Sequencing Center for Infectious Disease"/>
            <person name="Wu L."/>
            <person name="Ma J."/>
        </authorList>
    </citation>
    <scope>NUCLEOTIDE SEQUENCE [LARGE SCALE GENOMIC DNA]</scope>
    <source>
        <strain evidence="4">CGMCC 1.7064</strain>
    </source>
</reference>
<evidence type="ECO:0000313" key="4">
    <source>
        <dbReference type="Proteomes" id="UP000642509"/>
    </source>
</evidence>
<dbReference type="EMBL" id="BMLQ01000001">
    <property type="protein sequence ID" value="GGO40541.1"/>
    <property type="molecule type" value="Genomic_DNA"/>
</dbReference>
<sequence length="266" mass="26946">MGPGPVGVSGSQVQVQVQVPAGPFPGGAPVVGVLLAAGAGRRLGRGPKALLCMDGMPQVVRMARALLRGGCDAVVVVLGASDEEVRRILDGALTGTPEGQRVHTVVNADWESGMGSSFRLGIETADRLLAPSGPSSGLVVVALVDQPDVGEAVVRRLLASATASTTTGSTGSTSATAQAIGPRVTAAGYPDAQGRLVRSHPLVFPRPWAREAAALAAGDAAGRVWLSSHPEVVDVVDVGHLATGRDVDTPQDLDRLGPGTEADVRA</sequence>
<evidence type="ECO:0000313" key="3">
    <source>
        <dbReference type="EMBL" id="GGO40541.1"/>
    </source>
</evidence>
<proteinExistence type="predicted"/>
<dbReference type="Proteomes" id="UP000642509">
    <property type="component" value="Unassembled WGS sequence"/>
</dbReference>
<comment type="caution">
    <text evidence="3">The sequence shown here is derived from an EMBL/GenBank/DDBJ whole genome shotgun (WGS) entry which is preliminary data.</text>
</comment>
<feature type="compositionally biased region" description="Basic and acidic residues" evidence="1">
    <location>
        <begin position="244"/>
        <end position="255"/>
    </location>
</feature>
<protein>
    <recommendedName>
        <fullName evidence="2">MobA-like NTP transferase domain-containing protein</fullName>
    </recommendedName>
</protein>
<organism evidence="3 4">
    <name type="scientific">Citricoccus zhacaiensis</name>
    <dbReference type="NCBI Taxonomy" id="489142"/>
    <lineage>
        <taxon>Bacteria</taxon>
        <taxon>Bacillati</taxon>
        <taxon>Actinomycetota</taxon>
        <taxon>Actinomycetes</taxon>
        <taxon>Micrococcales</taxon>
        <taxon>Micrococcaceae</taxon>
        <taxon>Citricoccus</taxon>
    </lineage>
</organism>
<evidence type="ECO:0000259" key="2">
    <source>
        <dbReference type="Pfam" id="PF12804"/>
    </source>
</evidence>
<dbReference type="Pfam" id="PF12804">
    <property type="entry name" value="NTP_transf_3"/>
    <property type="match status" value="1"/>
</dbReference>
<dbReference type="PANTHER" id="PTHR43777">
    <property type="entry name" value="MOLYBDENUM COFACTOR CYTIDYLYLTRANSFERASE"/>
    <property type="match status" value="1"/>
</dbReference>
<dbReference type="PANTHER" id="PTHR43777:SF1">
    <property type="entry name" value="MOLYBDENUM COFACTOR CYTIDYLYLTRANSFERASE"/>
    <property type="match status" value="1"/>
</dbReference>
<dbReference type="InterPro" id="IPR029044">
    <property type="entry name" value="Nucleotide-diphossugar_trans"/>
</dbReference>
<name>A0ABQ2LN25_9MICC</name>
<feature type="domain" description="MobA-like NTP transferase" evidence="2">
    <location>
        <begin position="32"/>
        <end position="231"/>
    </location>
</feature>
<dbReference type="Gene3D" id="3.90.550.10">
    <property type="entry name" value="Spore Coat Polysaccharide Biosynthesis Protein SpsA, Chain A"/>
    <property type="match status" value="1"/>
</dbReference>
<evidence type="ECO:0000256" key="1">
    <source>
        <dbReference type="SAM" id="MobiDB-lite"/>
    </source>
</evidence>
<keyword evidence="4" id="KW-1185">Reference proteome</keyword>
<accession>A0ABQ2LN25</accession>
<gene>
    <name evidence="3" type="ORF">GCM10010977_02990</name>
</gene>